<dbReference type="Pfam" id="PF02049">
    <property type="entry name" value="FliE"/>
    <property type="match status" value="1"/>
</dbReference>
<dbReference type="EMBL" id="JNUP01000023">
    <property type="protein sequence ID" value="KGE73522.1"/>
    <property type="molecule type" value="Genomic_DNA"/>
</dbReference>
<organism evidence="5 6">
    <name type="scientific">Spirochaeta lutea</name>
    <dbReference type="NCBI Taxonomy" id="1480694"/>
    <lineage>
        <taxon>Bacteria</taxon>
        <taxon>Pseudomonadati</taxon>
        <taxon>Spirochaetota</taxon>
        <taxon>Spirochaetia</taxon>
        <taxon>Spirochaetales</taxon>
        <taxon>Spirochaetaceae</taxon>
        <taxon>Spirochaeta</taxon>
    </lineage>
</organism>
<evidence type="ECO:0000256" key="2">
    <source>
        <dbReference type="ARBA" id="ARBA00009272"/>
    </source>
</evidence>
<evidence type="ECO:0000313" key="5">
    <source>
        <dbReference type="EMBL" id="KGE73522.1"/>
    </source>
</evidence>
<evidence type="ECO:0000313" key="6">
    <source>
        <dbReference type="Proteomes" id="UP000029692"/>
    </source>
</evidence>
<keyword evidence="3" id="KW-0975">Bacterial flagellum</keyword>
<name>A0A098R442_9SPIO</name>
<reference evidence="5 6" key="1">
    <citation type="submission" date="2014-05" db="EMBL/GenBank/DDBJ databases">
        <title>De novo Genome Sequence of Spirocheata sp.</title>
        <authorList>
            <person name="Shivani Y."/>
            <person name="Subhash Y."/>
            <person name="Tushar L."/>
            <person name="Sasikala C."/>
            <person name="Ramana C.V."/>
        </authorList>
    </citation>
    <scope>NUCLEOTIDE SEQUENCE [LARGE SCALE GENOMIC DNA]</scope>
    <source>
        <strain evidence="5 6">JC230</strain>
    </source>
</reference>
<dbReference type="PANTHER" id="PTHR34653:SF1">
    <property type="entry name" value="FLAGELLAR HOOK-BASAL BODY COMPLEX PROTEIN FLIE"/>
    <property type="match status" value="1"/>
</dbReference>
<protein>
    <recommendedName>
        <fullName evidence="4">Flagellar hook-basal body complex protein FliE</fullName>
    </recommendedName>
</protein>
<dbReference type="PRINTS" id="PR01006">
    <property type="entry name" value="FLGHOOKFLIE"/>
</dbReference>
<dbReference type="NCBIfam" id="TIGR00205">
    <property type="entry name" value="fliE"/>
    <property type="match status" value="1"/>
</dbReference>
<dbReference type="GO" id="GO:0003774">
    <property type="term" value="F:cytoskeletal motor activity"/>
    <property type="evidence" value="ECO:0007669"/>
    <property type="project" value="InterPro"/>
</dbReference>
<dbReference type="GO" id="GO:0005198">
    <property type="term" value="F:structural molecule activity"/>
    <property type="evidence" value="ECO:0007669"/>
    <property type="project" value="UniProtKB-UniRule"/>
</dbReference>
<dbReference type="GO" id="GO:0071973">
    <property type="term" value="P:bacterial-type flagellum-dependent cell motility"/>
    <property type="evidence" value="ECO:0007669"/>
    <property type="project" value="InterPro"/>
</dbReference>
<dbReference type="Proteomes" id="UP000029692">
    <property type="component" value="Unassembled WGS sequence"/>
</dbReference>
<evidence type="ECO:0000256" key="1">
    <source>
        <dbReference type="ARBA" id="ARBA00004117"/>
    </source>
</evidence>
<accession>A0A098R442</accession>
<evidence type="ECO:0000256" key="4">
    <source>
        <dbReference type="NCBIfam" id="TIGR00205"/>
    </source>
</evidence>
<dbReference type="PANTHER" id="PTHR34653">
    <property type="match status" value="1"/>
</dbReference>
<dbReference type="STRING" id="1480694.DC28_02320"/>
<keyword evidence="6" id="KW-1185">Reference proteome</keyword>
<comment type="similarity">
    <text evidence="2">Belongs to the FliE family.</text>
</comment>
<dbReference type="InterPro" id="IPR001624">
    <property type="entry name" value="FliE"/>
</dbReference>
<sequence>MELLTGTAVQGNTVALRATQQGHFGITEQETTGEVSGFGKMLMNSLQEVSSYQNEASDLSVQALVNPESVEAHDVTIAMAKANLSLSIAKNVVDRVIQGYKDITNLR</sequence>
<evidence type="ECO:0000256" key="3">
    <source>
        <dbReference type="ARBA" id="ARBA00023143"/>
    </source>
</evidence>
<comment type="subcellular location">
    <subcellularLocation>
        <location evidence="1">Bacterial flagellum basal body</location>
    </subcellularLocation>
</comment>
<dbReference type="AlphaFoldDB" id="A0A098R442"/>
<dbReference type="eggNOG" id="COG1677">
    <property type="taxonomic scope" value="Bacteria"/>
</dbReference>
<dbReference type="GO" id="GO:0009425">
    <property type="term" value="C:bacterial-type flagellum basal body"/>
    <property type="evidence" value="ECO:0007669"/>
    <property type="project" value="UniProtKB-SubCell"/>
</dbReference>
<gene>
    <name evidence="5" type="ORF">DC28_02320</name>
</gene>
<proteinExistence type="inferred from homology"/>
<comment type="caution">
    <text evidence="5">The sequence shown here is derived from an EMBL/GenBank/DDBJ whole genome shotgun (WGS) entry which is preliminary data.</text>
</comment>